<evidence type="ECO:0000313" key="1">
    <source>
        <dbReference type="EMBL" id="MCS7478803.1"/>
    </source>
</evidence>
<dbReference type="InterPro" id="IPR036412">
    <property type="entry name" value="HAD-like_sf"/>
</dbReference>
<dbReference type="SFLD" id="SFLDG01129">
    <property type="entry name" value="C1.5:_HAD__Beta-PGM__Phosphata"/>
    <property type="match status" value="1"/>
</dbReference>
<sequence length="215" mass="23411">MALRAVLFDFSGTLFRLEHEALEEHGDLMRALTAPVGMAEGLDPETEALWLRRDLDADVHRDVHVVALQAAGLTEPGAALAFYERLVSAAFWQTYPDTFEALRTVSEAGLRVAVVSNTGWNIRAVLDRFGVSHLVDEVVLSYEEGLIKPDPKIFLLACERLRVDPSEVLMVGDSEEADGGAAAVGSKVAIVEPLRTGERPTALVDSLRKHGIIPV</sequence>
<name>A0A9X2VLC5_9PSEU</name>
<protein>
    <submittedName>
        <fullName evidence="1">HAD-IA family hydrolase</fullName>
    </submittedName>
</protein>
<organism evidence="1 2">
    <name type="scientific">Umezawaea endophytica</name>
    <dbReference type="NCBI Taxonomy" id="1654476"/>
    <lineage>
        <taxon>Bacteria</taxon>
        <taxon>Bacillati</taxon>
        <taxon>Actinomycetota</taxon>
        <taxon>Actinomycetes</taxon>
        <taxon>Pseudonocardiales</taxon>
        <taxon>Pseudonocardiaceae</taxon>
        <taxon>Umezawaea</taxon>
    </lineage>
</organism>
<dbReference type="InterPro" id="IPR006439">
    <property type="entry name" value="HAD-SF_hydro_IA"/>
</dbReference>
<dbReference type="GO" id="GO:0016787">
    <property type="term" value="F:hydrolase activity"/>
    <property type="evidence" value="ECO:0007669"/>
    <property type="project" value="UniProtKB-KW"/>
</dbReference>
<dbReference type="SUPFAM" id="SSF56784">
    <property type="entry name" value="HAD-like"/>
    <property type="match status" value="1"/>
</dbReference>
<comment type="caution">
    <text evidence="1">The sequence shown here is derived from an EMBL/GenBank/DDBJ whole genome shotgun (WGS) entry which is preliminary data.</text>
</comment>
<evidence type="ECO:0000313" key="2">
    <source>
        <dbReference type="Proteomes" id="UP001141259"/>
    </source>
</evidence>
<dbReference type="InterPro" id="IPR023214">
    <property type="entry name" value="HAD_sf"/>
</dbReference>
<dbReference type="Proteomes" id="UP001141259">
    <property type="component" value="Unassembled WGS sequence"/>
</dbReference>
<dbReference type="PANTHER" id="PTHR46649">
    <property type="match status" value="1"/>
</dbReference>
<dbReference type="Pfam" id="PF00702">
    <property type="entry name" value="Hydrolase"/>
    <property type="match status" value="1"/>
</dbReference>
<dbReference type="NCBIfam" id="TIGR01509">
    <property type="entry name" value="HAD-SF-IA-v3"/>
    <property type="match status" value="1"/>
</dbReference>
<dbReference type="RefSeq" id="WP_259624316.1">
    <property type="nucleotide sequence ID" value="NZ_JANYMP010000008.1"/>
</dbReference>
<dbReference type="PANTHER" id="PTHR46649:SF4">
    <property type="entry name" value="HALOACID DEHALOGENASE-LIKE HYDROLASE (HAD) SUPERFAMILY PROTEIN"/>
    <property type="match status" value="1"/>
</dbReference>
<keyword evidence="2" id="KW-1185">Reference proteome</keyword>
<dbReference type="SFLD" id="SFLDS00003">
    <property type="entry name" value="Haloacid_Dehalogenase"/>
    <property type="match status" value="1"/>
</dbReference>
<dbReference type="EMBL" id="JANYMP010000008">
    <property type="protein sequence ID" value="MCS7478803.1"/>
    <property type="molecule type" value="Genomic_DNA"/>
</dbReference>
<dbReference type="Gene3D" id="3.40.50.1000">
    <property type="entry name" value="HAD superfamily/HAD-like"/>
    <property type="match status" value="1"/>
</dbReference>
<dbReference type="AlphaFoldDB" id="A0A9X2VLC5"/>
<accession>A0A9X2VLC5</accession>
<proteinExistence type="predicted"/>
<dbReference type="PRINTS" id="PR00413">
    <property type="entry name" value="HADHALOGNASE"/>
</dbReference>
<gene>
    <name evidence="1" type="ORF">NZH93_18240</name>
</gene>
<dbReference type="NCBIfam" id="TIGR01549">
    <property type="entry name" value="HAD-SF-IA-v1"/>
    <property type="match status" value="1"/>
</dbReference>
<reference evidence="1" key="1">
    <citation type="submission" date="2022-08" db="EMBL/GenBank/DDBJ databases">
        <authorList>
            <person name="Tistechok S."/>
            <person name="Samborskyy M."/>
            <person name="Roman I."/>
        </authorList>
    </citation>
    <scope>NUCLEOTIDE SEQUENCE</scope>
    <source>
        <strain evidence="1">DSM 103496</strain>
    </source>
</reference>
<keyword evidence="1" id="KW-0378">Hydrolase</keyword>